<organism evidence="2 3">
    <name type="scientific">Armadillidium nasatum</name>
    <dbReference type="NCBI Taxonomy" id="96803"/>
    <lineage>
        <taxon>Eukaryota</taxon>
        <taxon>Metazoa</taxon>
        <taxon>Ecdysozoa</taxon>
        <taxon>Arthropoda</taxon>
        <taxon>Crustacea</taxon>
        <taxon>Multicrustacea</taxon>
        <taxon>Malacostraca</taxon>
        <taxon>Eumalacostraca</taxon>
        <taxon>Peracarida</taxon>
        <taxon>Isopoda</taxon>
        <taxon>Oniscidea</taxon>
        <taxon>Crinocheta</taxon>
        <taxon>Armadillidiidae</taxon>
        <taxon>Armadillidium</taxon>
    </lineage>
</organism>
<evidence type="ECO:0000313" key="3">
    <source>
        <dbReference type="Proteomes" id="UP000326759"/>
    </source>
</evidence>
<dbReference type="OrthoDB" id="6514900at2759"/>
<evidence type="ECO:0000256" key="1">
    <source>
        <dbReference type="SAM" id="SignalP"/>
    </source>
</evidence>
<sequence length="148" mass="16434">KMKATFLCLIFFSLAVLTLSAPAQVSNNQRQKRVSDQRLAELETLLALAAMKNRKYMSLPVGFGLIDVQQIGRRKRSALTPLTQFVYPHEINELSLKNAAMPFKVSEFPLKSGASVPYASPIIVDALQAWERSAEPNIAVIPEGENYV</sequence>
<gene>
    <name evidence="2" type="ORF">Anas_10630</name>
</gene>
<feature type="non-terminal residue" evidence="2">
    <location>
        <position position="1"/>
    </location>
</feature>
<keyword evidence="1" id="KW-0732">Signal</keyword>
<keyword evidence="3" id="KW-1185">Reference proteome</keyword>
<evidence type="ECO:0000313" key="2">
    <source>
        <dbReference type="EMBL" id="KAB7494797.1"/>
    </source>
</evidence>
<dbReference type="AlphaFoldDB" id="A0A5N5SLG4"/>
<name>A0A5N5SLG4_9CRUS</name>
<accession>A0A5N5SLG4</accession>
<feature type="chain" id="PRO_5024438251" evidence="1">
    <location>
        <begin position="21"/>
        <end position="148"/>
    </location>
</feature>
<reference evidence="2 3" key="1">
    <citation type="journal article" date="2019" name="PLoS Biol.">
        <title>Sex chromosomes control vertical transmission of feminizing Wolbachia symbionts in an isopod.</title>
        <authorList>
            <person name="Becking T."/>
            <person name="Chebbi M.A."/>
            <person name="Giraud I."/>
            <person name="Moumen B."/>
            <person name="Laverre T."/>
            <person name="Caubet Y."/>
            <person name="Peccoud J."/>
            <person name="Gilbert C."/>
            <person name="Cordaux R."/>
        </authorList>
    </citation>
    <scope>NUCLEOTIDE SEQUENCE [LARGE SCALE GENOMIC DNA]</scope>
    <source>
        <strain evidence="2">ANa2</strain>
        <tissue evidence="2">Whole body excluding digestive tract and cuticle</tissue>
    </source>
</reference>
<dbReference type="EMBL" id="SEYY01023544">
    <property type="protein sequence ID" value="KAB7494797.1"/>
    <property type="molecule type" value="Genomic_DNA"/>
</dbReference>
<feature type="signal peptide" evidence="1">
    <location>
        <begin position="1"/>
        <end position="20"/>
    </location>
</feature>
<dbReference type="Proteomes" id="UP000326759">
    <property type="component" value="Unassembled WGS sequence"/>
</dbReference>
<comment type="caution">
    <text evidence="2">The sequence shown here is derived from an EMBL/GenBank/DDBJ whole genome shotgun (WGS) entry which is preliminary data.</text>
</comment>
<protein>
    <submittedName>
        <fullName evidence="2">Uncharacterized protein</fullName>
    </submittedName>
</protein>
<proteinExistence type="predicted"/>